<sequence length="356" mass="40735">MRSVLGSILLVVALFGADVQVSTTTPFYKEPVLLTFTYSDPEPQKIVWVKFSPVKDPAIESHFLKKTVNSGSYTFSYLLFPLKEGEITMHYILKVKKSAVEVIQQDILGTGYEQTNPIEGKVYTIDVAPTIFHVKHVKPVDLYGDFHITLDVDKNKVESYEPLYVSVRLRGVGYVPQLEDPLQIPGVKILKDKPQKSVQFTPKGAEVDYIFRYAVVSDHNFTIPALRLKEFDFARYKDLTTPAYTITVIRPKNLVDKENNPLKIEPTFEKFQAVLLYVAVFLAGVLSGVILYLLWRRKEIEDILLARNHKELLALLVVRYPNCFAKEKEALEREENLQKIKKEIIKGLKQCKSSKH</sequence>
<accession>A0A1W1WSD1</accession>
<keyword evidence="3" id="KW-1185">Reference proteome</keyword>
<keyword evidence="1" id="KW-0812">Transmembrane</keyword>
<protein>
    <submittedName>
        <fullName evidence="2">Oxygen tolerance</fullName>
    </submittedName>
</protein>
<evidence type="ECO:0000313" key="3">
    <source>
        <dbReference type="Proteomes" id="UP000192602"/>
    </source>
</evidence>
<evidence type="ECO:0000256" key="1">
    <source>
        <dbReference type="SAM" id="Phobius"/>
    </source>
</evidence>
<feature type="transmembrane region" description="Helical" evidence="1">
    <location>
        <begin position="274"/>
        <end position="295"/>
    </location>
</feature>
<dbReference type="Proteomes" id="UP000192602">
    <property type="component" value="Unassembled WGS sequence"/>
</dbReference>
<dbReference type="EMBL" id="FWWZ01000001">
    <property type="protein sequence ID" value="SMC08623.1"/>
    <property type="molecule type" value="Genomic_DNA"/>
</dbReference>
<dbReference type="STRING" id="1069081.SAMN05660197_0380"/>
<evidence type="ECO:0000313" key="2">
    <source>
        <dbReference type="EMBL" id="SMC08623.1"/>
    </source>
</evidence>
<dbReference type="OrthoDB" id="5333036at2"/>
<reference evidence="3" key="1">
    <citation type="submission" date="2017-04" db="EMBL/GenBank/DDBJ databases">
        <authorList>
            <person name="Varghese N."/>
            <person name="Submissions S."/>
        </authorList>
    </citation>
    <scope>NUCLEOTIDE SEQUENCE [LARGE SCALE GENOMIC DNA]</scope>
    <source>
        <strain evidence="3">DSM 16512</strain>
    </source>
</reference>
<keyword evidence="1" id="KW-1133">Transmembrane helix</keyword>
<gene>
    <name evidence="2" type="ORF">SAMN05660197_0380</name>
</gene>
<organism evidence="2 3">
    <name type="scientific">Nitratiruptor tergarcus DSM 16512</name>
    <dbReference type="NCBI Taxonomy" id="1069081"/>
    <lineage>
        <taxon>Bacteria</taxon>
        <taxon>Pseudomonadati</taxon>
        <taxon>Campylobacterota</taxon>
        <taxon>Epsilonproteobacteria</taxon>
        <taxon>Nautiliales</taxon>
        <taxon>Nitratiruptoraceae</taxon>
        <taxon>Nitratiruptor</taxon>
    </lineage>
</organism>
<name>A0A1W1WSD1_9BACT</name>
<dbReference type="AlphaFoldDB" id="A0A1W1WSD1"/>
<dbReference type="RefSeq" id="WP_084274896.1">
    <property type="nucleotide sequence ID" value="NZ_AP026671.1"/>
</dbReference>
<keyword evidence="1" id="KW-0472">Membrane</keyword>
<proteinExistence type="predicted"/>